<name>A0ABW2PCH6_9ACTN</name>
<sequence length="480" mass="49988">MSTHSLYEAVREAGRPDDPAFLADHETHTYDELLRAAAEFAASLAAGPDPGEPLVCELSDRWGTAVVTLGCDLAEVPLVHRDPRSPGSIPGRLVHDGQARRPGHEETACLGGRLWLRHSRDGTPPPAGLPARSQTFLTSGSTGAPVGVVRTARAVLADALRVGGFLAYASDAPVVTSAPLFHAYGFNYGLLAPLLAGAAVRSCAAHVVPSQLVRAVRELGARTLIALPAHYGLLARSLEQGRDDLAAGLAGLRSGVSAGAPLAPGVAGSVARRCTFAFYNCYGSSEAGAVTLTRVTGTEDTGFIGEPLPGVEARVVPLDATSTAGELQLRTTSLAAGRLGAGGVEPLAAADGWYPTGDLAETVGPEGALRLVGRMSTVINIAGKKVTPEEIERVLTTHPDIVDVQVLAAPDEARGQVPVARIVLRNDITSDALVGWCRQRLAPYQIPRSFEPVKEIPRSATGKRLAQVDPAGLVTAEEQA</sequence>
<keyword evidence="4" id="KW-1185">Reference proteome</keyword>
<dbReference type="InterPro" id="IPR042099">
    <property type="entry name" value="ANL_N_sf"/>
</dbReference>
<accession>A0ABW2PCH6</accession>
<dbReference type="InterPro" id="IPR000873">
    <property type="entry name" value="AMP-dep_synth/lig_dom"/>
</dbReference>
<reference evidence="4" key="1">
    <citation type="journal article" date="2019" name="Int. J. Syst. Evol. Microbiol.">
        <title>The Global Catalogue of Microorganisms (GCM) 10K type strain sequencing project: providing services to taxonomists for standard genome sequencing and annotation.</title>
        <authorList>
            <consortium name="The Broad Institute Genomics Platform"/>
            <consortium name="The Broad Institute Genome Sequencing Center for Infectious Disease"/>
            <person name="Wu L."/>
            <person name="Ma J."/>
        </authorList>
    </citation>
    <scope>NUCLEOTIDE SEQUENCE [LARGE SCALE GENOMIC DNA]</scope>
    <source>
        <strain evidence="4">CECT 7649</strain>
    </source>
</reference>
<dbReference type="Pfam" id="PF13193">
    <property type="entry name" value="AMP-binding_C"/>
    <property type="match status" value="1"/>
</dbReference>
<evidence type="ECO:0000313" key="4">
    <source>
        <dbReference type="Proteomes" id="UP001596496"/>
    </source>
</evidence>
<dbReference type="SUPFAM" id="SSF56801">
    <property type="entry name" value="Acetyl-CoA synthetase-like"/>
    <property type="match status" value="1"/>
</dbReference>
<proteinExistence type="predicted"/>
<feature type="domain" description="AMP-dependent synthetase/ligase" evidence="1">
    <location>
        <begin position="137"/>
        <end position="337"/>
    </location>
</feature>
<evidence type="ECO:0000313" key="3">
    <source>
        <dbReference type="EMBL" id="MFC7387114.1"/>
    </source>
</evidence>
<dbReference type="InterPro" id="IPR050237">
    <property type="entry name" value="ATP-dep_AMP-bd_enzyme"/>
</dbReference>
<dbReference type="EMBL" id="JBHTCG010000034">
    <property type="protein sequence ID" value="MFC7387114.1"/>
    <property type="molecule type" value="Genomic_DNA"/>
</dbReference>
<dbReference type="PANTHER" id="PTHR43767">
    <property type="entry name" value="LONG-CHAIN-FATTY-ACID--COA LIGASE"/>
    <property type="match status" value="1"/>
</dbReference>
<evidence type="ECO:0000259" key="1">
    <source>
        <dbReference type="Pfam" id="PF00501"/>
    </source>
</evidence>
<dbReference type="Gene3D" id="3.30.300.30">
    <property type="match status" value="1"/>
</dbReference>
<dbReference type="Proteomes" id="UP001596496">
    <property type="component" value="Unassembled WGS sequence"/>
</dbReference>
<dbReference type="InterPro" id="IPR045851">
    <property type="entry name" value="AMP-bd_C_sf"/>
</dbReference>
<dbReference type="CDD" id="cd04433">
    <property type="entry name" value="AFD_class_I"/>
    <property type="match status" value="1"/>
</dbReference>
<protein>
    <submittedName>
        <fullName evidence="3">Class I adenylate-forming enzyme family protein</fullName>
    </submittedName>
</protein>
<feature type="domain" description="AMP-binding enzyme C-terminal" evidence="2">
    <location>
        <begin position="390"/>
        <end position="463"/>
    </location>
</feature>
<dbReference type="Pfam" id="PF00501">
    <property type="entry name" value="AMP-binding"/>
    <property type="match status" value="1"/>
</dbReference>
<dbReference type="Gene3D" id="3.40.50.12780">
    <property type="entry name" value="N-terminal domain of ligase-like"/>
    <property type="match status" value="1"/>
</dbReference>
<evidence type="ECO:0000259" key="2">
    <source>
        <dbReference type="Pfam" id="PF13193"/>
    </source>
</evidence>
<comment type="caution">
    <text evidence="3">The sequence shown here is derived from an EMBL/GenBank/DDBJ whole genome shotgun (WGS) entry which is preliminary data.</text>
</comment>
<dbReference type="PANTHER" id="PTHR43767:SF1">
    <property type="entry name" value="NONRIBOSOMAL PEPTIDE SYNTHASE PES1 (EUROFUNG)-RELATED"/>
    <property type="match status" value="1"/>
</dbReference>
<dbReference type="RefSeq" id="WP_380830789.1">
    <property type="nucleotide sequence ID" value="NZ_JBHTCG010000034.1"/>
</dbReference>
<gene>
    <name evidence="3" type="ORF">ACFQSB_33245</name>
</gene>
<organism evidence="3 4">
    <name type="scientific">Sphaerisporangium rhizosphaerae</name>
    <dbReference type="NCBI Taxonomy" id="2269375"/>
    <lineage>
        <taxon>Bacteria</taxon>
        <taxon>Bacillati</taxon>
        <taxon>Actinomycetota</taxon>
        <taxon>Actinomycetes</taxon>
        <taxon>Streptosporangiales</taxon>
        <taxon>Streptosporangiaceae</taxon>
        <taxon>Sphaerisporangium</taxon>
    </lineage>
</organism>
<dbReference type="InterPro" id="IPR025110">
    <property type="entry name" value="AMP-bd_C"/>
</dbReference>